<dbReference type="EMBL" id="BMKR01000059">
    <property type="protein sequence ID" value="GGG13024.1"/>
    <property type="molecule type" value="Genomic_DNA"/>
</dbReference>
<organism evidence="3 4">
    <name type="scientific">Paenibacillus albidus</name>
    <dbReference type="NCBI Taxonomy" id="2041023"/>
    <lineage>
        <taxon>Bacteria</taxon>
        <taxon>Bacillati</taxon>
        <taxon>Bacillota</taxon>
        <taxon>Bacilli</taxon>
        <taxon>Bacillales</taxon>
        <taxon>Paenibacillaceae</taxon>
        <taxon>Paenibacillus</taxon>
    </lineage>
</organism>
<evidence type="ECO:0000313" key="4">
    <source>
        <dbReference type="Proteomes" id="UP000637643"/>
    </source>
</evidence>
<feature type="transmembrane region" description="Helical" evidence="1">
    <location>
        <begin position="45"/>
        <end position="65"/>
    </location>
</feature>
<keyword evidence="1" id="KW-0472">Membrane</keyword>
<dbReference type="RefSeq" id="WP_189032399.1">
    <property type="nucleotide sequence ID" value="NZ_BMKR01000059.1"/>
</dbReference>
<gene>
    <name evidence="3" type="ORF">GCM10010912_66810</name>
</gene>
<keyword evidence="1" id="KW-1133">Transmembrane helix</keyword>
<feature type="domain" description="DUF4179" evidence="2">
    <location>
        <begin position="43"/>
        <end position="129"/>
    </location>
</feature>
<comment type="caution">
    <text evidence="3">The sequence shown here is derived from an EMBL/GenBank/DDBJ whole genome shotgun (WGS) entry which is preliminary data.</text>
</comment>
<sequence length="441" mass="49321">MRTIEESLQEHKQILNIVQAPSELEGRLRNALEHIPTKKRNMNRAMTWVASSAAALLLTVGIYQYPAFAYLSGKLFNKTELISLSFSELAEQGYGQTVNKSKTLDDGTVITINGVIADDNGLLMYYTIDRPVGSVFTDDGLFRYGVDKMKGFFTDSRMQEGTAGAGNSKDKTHIEGVYKFEPVSPFSRTLTVTFSERLDNGEQASYPISFRFEANKAMNSILVEDISQSVPVDQGTVYYDSITASPTSTLLKGHYKMDYEGHPRFSGETKLYVNGTEVESWGMRSDDSAGKDIPGFELEFDVLPTDKIETIELVLENFPGYQKVEEPISLASPSDQSIQIGNEKLWIRSVTKTNTGYDIVIARKQFTILETENLSVQAGGTAVPVSTISPPRPWDLKNGNILWEQTYSFNTMEEPECLLLDGFHYIKTYDKTISIPLDIKK</sequence>
<dbReference type="Pfam" id="PF13786">
    <property type="entry name" value="DUF4179"/>
    <property type="match status" value="1"/>
</dbReference>
<dbReference type="Gene3D" id="2.60.40.1630">
    <property type="entry name" value="bacillus anthracis domain"/>
    <property type="match status" value="1"/>
</dbReference>
<evidence type="ECO:0000256" key="1">
    <source>
        <dbReference type="SAM" id="Phobius"/>
    </source>
</evidence>
<keyword evidence="1" id="KW-0812">Transmembrane</keyword>
<reference evidence="3" key="2">
    <citation type="submission" date="2020-09" db="EMBL/GenBank/DDBJ databases">
        <authorList>
            <person name="Sun Q."/>
            <person name="Zhou Y."/>
        </authorList>
    </citation>
    <scope>NUCLEOTIDE SEQUENCE</scope>
    <source>
        <strain evidence="3">CGMCC 1.16134</strain>
    </source>
</reference>
<reference evidence="3" key="1">
    <citation type="journal article" date="2014" name="Int. J. Syst. Evol. Microbiol.">
        <title>Complete genome sequence of Corynebacterium casei LMG S-19264T (=DSM 44701T), isolated from a smear-ripened cheese.</title>
        <authorList>
            <consortium name="US DOE Joint Genome Institute (JGI-PGF)"/>
            <person name="Walter F."/>
            <person name="Albersmeier A."/>
            <person name="Kalinowski J."/>
            <person name="Ruckert C."/>
        </authorList>
    </citation>
    <scope>NUCLEOTIDE SEQUENCE</scope>
    <source>
        <strain evidence="3">CGMCC 1.16134</strain>
    </source>
</reference>
<dbReference type="AlphaFoldDB" id="A0A917FX21"/>
<dbReference type="Proteomes" id="UP000637643">
    <property type="component" value="Unassembled WGS sequence"/>
</dbReference>
<proteinExistence type="predicted"/>
<dbReference type="InterPro" id="IPR025436">
    <property type="entry name" value="DUF4179"/>
</dbReference>
<keyword evidence="4" id="KW-1185">Reference proteome</keyword>
<accession>A0A917FX21</accession>
<name>A0A917FX21_9BACL</name>
<evidence type="ECO:0000259" key="2">
    <source>
        <dbReference type="Pfam" id="PF13786"/>
    </source>
</evidence>
<evidence type="ECO:0000313" key="3">
    <source>
        <dbReference type="EMBL" id="GGG13024.1"/>
    </source>
</evidence>
<protein>
    <recommendedName>
        <fullName evidence="2">DUF4179 domain-containing protein</fullName>
    </recommendedName>
</protein>